<dbReference type="SMART" id="SM00633">
    <property type="entry name" value="Glyco_10"/>
    <property type="match status" value="1"/>
</dbReference>
<evidence type="ECO:0000313" key="9">
    <source>
        <dbReference type="EMBL" id="BAJ41040.1"/>
    </source>
</evidence>
<evidence type="ECO:0000256" key="3">
    <source>
        <dbReference type="ARBA" id="ARBA00022651"/>
    </source>
</evidence>
<gene>
    <name evidence="9" type="primary">xyn10B</name>
</gene>
<dbReference type="InterPro" id="IPR044846">
    <property type="entry name" value="GH10"/>
</dbReference>
<proteinExistence type="inferred from homology"/>
<dbReference type="PROSITE" id="PS51760">
    <property type="entry name" value="GH10_2"/>
    <property type="match status" value="1"/>
</dbReference>
<reference evidence="9" key="1">
    <citation type="journal article" date="2010" name="Biosci. Biotechnol. Biochem.">
        <title>Characterization of Paenibacillus curdlanolyticus intracellular xylanase Xyn10B encoded by the xyn10B gene.</title>
        <authorList>
            <person name="Sudo M."/>
            <person name="Sakka M."/>
            <person name="Kimura T."/>
            <person name="Ratanakhanokchai K."/>
            <person name="Sakka K."/>
        </authorList>
    </citation>
    <scope>NUCLEOTIDE SEQUENCE</scope>
    <source>
        <strain evidence="9">B-6</strain>
    </source>
</reference>
<dbReference type="PANTHER" id="PTHR31490">
    <property type="entry name" value="GLYCOSYL HYDROLASE"/>
    <property type="match status" value="1"/>
</dbReference>
<keyword evidence="5 8" id="KW-0119">Carbohydrate metabolism</keyword>
<dbReference type="SUPFAM" id="SSF51445">
    <property type="entry name" value="(Trans)glycosidases"/>
    <property type="match status" value="1"/>
</dbReference>
<name>E3WF08_9BACL</name>
<dbReference type="CAZy" id="GH10">
    <property type="family name" value="Glycoside Hydrolase Family 10"/>
</dbReference>
<dbReference type="InterPro" id="IPR001000">
    <property type="entry name" value="GH10_dom"/>
</dbReference>
<evidence type="ECO:0000256" key="5">
    <source>
        <dbReference type="ARBA" id="ARBA00023277"/>
    </source>
</evidence>
<dbReference type="SMR" id="E3WF08"/>
<evidence type="ECO:0000256" key="2">
    <source>
        <dbReference type="ARBA" id="ARBA00004851"/>
    </source>
</evidence>
<accession>E3WF08</accession>
<dbReference type="EC" id="3.2.1.8" evidence="8"/>
<dbReference type="PRINTS" id="PR00134">
    <property type="entry name" value="GLHYDRLASE10"/>
</dbReference>
<dbReference type="GO" id="GO:0031176">
    <property type="term" value="F:endo-1,4-beta-xylanase activity"/>
    <property type="evidence" value="ECO:0007669"/>
    <property type="project" value="UniProtKB-EC"/>
</dbReference>
<comment type="catalytic activity">
    <reaction evidence="1 8">
        <text>Endohydrolysis of (1-&gt;4)-beta-D-xylosidic linkages in xylans.</text>
        <dbReference type="EC" id="3.2.1.8"/>
    </reaction>
</comment>
<organism evidence="9">
    <name type="scientific">Paenibacillus curdlanolyticus</name>
    <dbReference type="NCBI Taxonomy" id="59840"/>
    <lineage>
        <taxon>Bacteria</taxon>
        <taxon>Bacillati</taxon>
        <taxon>Bacillota</taxon>
        <taxon>Bacilli</taxon>
        <taxon>Bacillales</taxon>
        <taxon>Paenibacillaceae</taxon>
        <taxon>Paenibacillus</taxon>
    </lineage>
</organism>
<dbReference type="PANTHER" id="PTHR31490:SF90">
    <property type="entry name" value="ENDO-1,4-BETA-XYLANASE A"/>
    <property type="match status" value="1"/>
</dbReference>
<dbReference type="Pfam" id="PF00331">
    <property type="entry name" value="Glyco_hydro_10"/>
    <property type="match status" value="1"/>
</dbReference>
<keyword evidence="4 8" id="KW-0378">Hydrolase</keyword>
<evidence type="ECO:0000256" key="7">
    <source>
        <dbReference type="ARBA" id="ARBA00023326"/>
    </source>
</evidence>
<dbReference type="EMBL" id="AB570291">
    <property type="protein sequence ID" value="BAJ41040.1"/>
    <property type="molecule type" value="Genomic_DNA"/>
</dbReference>
<dbReference type="InterPro" id="IPR017853">
    <property type="entry name" value="GH"/>
</dbReference>
<dbReference type="GO" id="GO:0045493">
    <property type="term" value="P:xylan catabolic process"/>
    <property type="evidence" value="ECO:0007669"/>
    <property type="project" value="UniProtKB-KW"/>
</dbReference>
<protein>
    <recommendedName>
        <fullName evidence="8">Beta-xylanase</fullName>
        <ecNumber evidence="8">3.2.1.8</ecNumber>
    </recommendedName>
</protein>
<dbReference type="BRENDA" id="3.2.1.8">
    <property type="organism ID" value="10638"/>
</dbReference>
<keyword evidence="3 9" id="KW-0858">Xylan degradation</keyword>
<evidence type="ECO:0000256" key="1">
    <source>
        <dbReference type="ARBA" id="ARBA00000681"/>
    </source>
</evidence>
<comment type="pathway">
    <text evidence="2">Glycan degradation; xylan degradation.</text>
</comment>
<dbReference type="Gene3D" id="3.20.20.80">
    <property type="entry name" value="Glycosidases"/>
    <property type="match status" value="1"/>
</dbReference>
<evidence type="ECO:0000256" key="4">
    <source>
        <dbReference type="ARBA" id="ARBA00022801"/>
    </source>
</evidence>
<evidence type="ECO:0000256" key="6">
    <source>
        <dbReference type="ARBA" id="ARBA00023295"/>
    </source>
</evidence>
<dbReference type="AlphaFoldDB" id="E3WF08"/>
<comment type="similarity">
    <text evidence="8">Belongs to the glycosyl hydrolase 10 (cellulase F) family.</text>
</comment>
<evidence type="ECO:0000256" key="8">
    <source>
        <dbReference type="RuleBase" id="RU361174"/>
    </source>
</evidence>
<sequence>MVNKTGITRATVEQIKSEPSLRELYHNHFRIGAAVNIRTIDSQRDLLLHHFNSITAENEMKFESVHPAEDVYTFEQADHIAALAKENNIALRGHALVWHNQTSKWVFENADGGLVDKATLFARMKSHIDTVVGRYKGQIYAWDVVNEAVSEEEGELLRQSKWLQIGGPEFIEHAFRYAHEADPNALLFYNDYNECGSVKRDKIYTLIKSLLDKDVPIHGIGLQSHWGPTDPSEDDIRAAIERYASLGLRLHITEMDISVFEWEDRRTDLVAPTVEMQERHAERYEMAFRLFNEYKDVIDCVTFWGISDDYTWLDYFPARGRKNWPFLFDVNHQTKDSFRRVAALVQNGR</sequence>
<keyword evidence="6 8" id="KW-0326">Glycosidase</keyword>
<keyword evidence="7 8" id="KW-0624">Polysaccharide degradation</keyword>